<proteinExistence type="predicted"/>
<dbReference type="EMBL" id="JASPKZ010003991">
    <property type="protein sequence ID" value="KAJ9591033.1"/>
    <property type="molecule type" value="Genomic_DNA"/>
</dbReference>
<comment type="caution">
    <text evidence="1">The sequence shown here is derived from an EMBL/GenBank/DDBJ whole genome shotgun (WGS) entry which is preliminary data.</text>
</comment>
<evidence type="ECO:0000313" key="2">
    <source>
        <dbReference type="Proteomes" id="UP001233999"/>
    </source>
</evidence>
<protein>
    <submittedName>
        <fullName evidence="1">Uncharacterized protein</fullName>
    </submittedName>
</protein>
<name>A0AAD8A278_DIPPU</name>
<dbReference type="AlphaFoldDB" id="A0AAD8A278"/>
<sequence length="64" mass="6903">GVLPFVHVAGVYPPPSSTSMKGAINRNDLITNLQRQQNLLCSHIRAQVSSPDSGYQVNSGHTSR</sequence>
<feature type="non-terminal residue" evidence="1">
    <location>
        <position position="1"/>
    </location>
</feature>
<accession>A0AAD8A278</accession>
<feature type="non-terminal residue" evidence="1">
    <location>
        <position position="64"/>
    </location>
</feature>
<dbReference type="Proteomes" id="UP001233999">
    <property type="component" value="Unassembled WGS sequence"/>
</dbReference>
<keyword evidence="2" id="KW-1185">Reference proteome</keyword>
<reference evidence="1" key="2">
    <citation type="submission" date="2023-05" db="EMBL/GenBank/DDBJ databases">
        <authorList>
            <person name="Fouks B."/>
        </authorList>
    </citation>
    <scope>NUCLEOTIDE SEQUENCE</scope>
    <source>
        <strain evidence="1">Stay&amp;Tobe</strain>
        <tissue evidence="1">Testes</tissue>
    </source>
</reference>
<gene>
    <name evidence="1" type="ORF">L9F63_027759</name>
</gene>
<evidence type="ECO:0000313" key="1">
    <source>
        <dbReference type="EMBL" id="KAJ9591033.1"/>
    </source>
</evidence>
<organism evidence="1 2">
    <name type="scientific">Diploptera punctata</name>
    <name type="common">Pacific beetle cockroach</name>
    <dbReference type="NCBI Taxonomy" id="6984"/>
    <lineage>
        <taxon>Eukaryota</taxon>
        <taxon>Metazoa</taxon>
        <taxon>Ecdysozoa</taxon>
        <taxon>Arthropoda</taxon>
        <taxon>Hexapoda</taxon>
        <taxon>Insecta</taxon>
        <taxon>Pterygota</taxon>
        <taxon>Neoptera</taxon>
        <taxon>Polyneoptera</taxon>
        <taxon>Dictyoptera</taxon>
        <taxon>Blattodea</taxon>
        <taxon>Blaberoidea</taxon>
        <taxon>Blaberidae</taxon>
        <taxon>Diplopterinae</taxon>
        <taxon>Diploptera</taxon>
    </lineage>
</organism>
<reference evidence="1" key="1">
    <citation type="journal article" date="2023" name="IScience">
        <title>Live-bearing cockroach genome reveals convergent evolutionary mechanisms linked to viviparity in insects and beyond.</title>
        <authorList>
            <person name="Fouks B."/>
            <person name="Harrison M.C."/>
            <person name="Mikhailova A.A."/>
            <person name="Marchal E."/>
            <person name="English S."/>
            <person name="Carruthers M."/>
            <person name="Jennings E.C."/>
            <person name="Chiamaka E.L."/>
            <person name="Frigard R.A."/>
            <person name="Pippel M."/>
            <person name="Attardo G.M."/>
            <person name="Benoit J.B."/>
            <person name="Bornberg-Bauer E."/>
            <person name="Tobe S.S."/>
        </authorList>
    </citation>
    <scope>NUCLEOTIDE SEQUENCE</scope>
    <source>
        <strain evidence="1">Stay&amp;Tobe</strain>
    </source>
</reference>